<dbReference type="InterPro" id="IPR050832">
    <property type="entry name" value="Bact_Acetyltransf"/>
</dbReference>
<sequence length="310" mass="33695">MKNTKVAQIRSFNRAVTRRVGALEESYLSRGRPLGEARLLFEIGPEGIALGALRQRLGLDSGYLSRMLRSLEAQGLVAVGAQESDARARYAVLTEQGLAEHAAYDALSDDQAHSLLEPLSPAAQERMVGAMAEVERLMAAASIAIDEEDPDSADARHCLELYVGEVASRFENGFDTAKGSTASGGEFTRPRGAFLLARLDGVPIGCGAVRLLDDETAEIKRMWVSPQARGMGLAVRMLRRLEAIAWDLGARTACLDTNRALTEAQSLYEREGYGEVARFNDNPYADRWYSKRLGIRQASASCVARNSLAG</sequence>
<feature type="domain" description="HTH marR-type" evidence="3">
    <location>
        <begin position="1"/>
        <end position="136"/>
    </location>
</feature>
<dbReference type="PANTHER" id="PTHR43877:SF2">
    <property type="entry name" value="AMINOALKYLPHOSPHONATE N-ACETYLTRANSFERASE-RELATED"/>
    <property type="match status" value="1"/>
</dbReference>
<keyword evidence="6" id="KW-1185">Reference proteome</keyword>
<evidence type="ECO:0000313" key="6">
    <source>
        <dbReference type="Proteomes" id="UP001549143"/>
    </source>
</evidence>
<dbReference type="SUPFAM" id="SSF55729">
    <property type="entry name" value="Acyl-CoA N-acyltransferases (Nat)"/>
    <property type="match status" value="1"/>
</dbReference>
<dbReference type="GO" id="GO:0003677">
    <property type="term" value="F:DNA binding"/>
    <property type="evidence" value="ECO:0007669"/>
    <property type="project" value="UniProtKB-KW"/>
</dbReference>
<evidence type="ECO:0000313" key="5">
    <source>
        <dbReference type="EMBL" id="MET3662176.1"/>
    </source>
</evidence>
<dbReference type="InterPro" id="IPR000835">
    <property type="entry name" value="HTH_MarR-typ"/>
</dbReference>
<dbReference type="EMBL" id="JBEPMN010000009">
    <property type="protein sequence ID" value="MET3662176.1"/>
    <property type="molecule type" value="Genomic_DNA"/>
</dbReference>
<keyword evidence="2" id="KW-0012">Acyltransferase</keyword>
<dbReference type="InterPro" id="IPR036390">
    <property type="entry name" value="WH_DNA-bd_sf"/>
</dbReference>
<dbReference type="CDD" id="cd04301">
    <property type="entry name" value="NAT_SF"/>
    <property type="match status" value="1"/>
</dbReference>
<dbReference type="InterPro" id="IPR000182">
    <property type="entry name" value="GNAT_dom"/>
</dbReference>
<name>A0ABV2KM59_9HYPH</name>
<comment type="caution">
    <text evidence="5">The sequence shown here is derived from an EMBL/GenBank/DDBJ whole genome shotgun (WGS) entry which is preliminary data.</text>
</comment>
<dbReference type="PROSITE" id="PS51186">
    <property type="entry name" value="GNAT"/>
    <property type="match status" value="1"/>
</dbReference>
<dbReference type="InterPro" id="IPR016181">
    <property type="entry name" value="Acyl_CoA_acyltransferase"/>
</dbReference>
<dbReference type="Gene3D" id="3.40.630.30">
    <property type="match status" value="1"/>
</dbReference>
<dbReference type="SUPFAM" id="SSF46785">
    <property type="entry name" value="Winged helix' DNA-binding domain"/>
    <property type="match status" value="1"/>
</dbReference>
<dbReference type="Pfam" id="PF12802">
    <property type="entry name" value="MarR_2"/>
    <property type="match status" value="1"/>
</dbReference>
<dbReference type="PANTHER" id="PTHR43877">
    <property type="entry name" value="AMINOALKYLPHOSPHONATE N-ACETYLTRANSFERASE-RELATED-RELATED"/>
    <property type="match status" value="1"/>
</dbReference>
<proteinExistence type="predicted"/>
<evidence type="ECO:0000259" key="4">
    <source>
        <dbReference type="PROSITE" id="PS51186"/>
    </source>
</evidence>
<organism evidence="5 6">
    <name type="scientific">Aquamicrobium ahrensii</name>
    <dbReference type="NCBI Taxonomy" id="469551"/>
    <lineage>
        <taxon>Bacteria</taxon>
        <taxon>Pseudomonadati</taxon>
        <taxon>Pseudomonadota</taxon>
        <taxon>Alphaproteobacteria</taxon>
        <taxon>Hyphomicrobiales</taxon>
        <taxon>Phyllobacteriaceae</taxon>
        <taxon>Aquamicrobium</taxon>
    </lineage>
</organism>
<accession>A0ABV2KM59</accession>
<dbReference type="Proteomes" id="UP001549143">
    <property type="component" value="Unassembled WGS sequence"/>
</dbReference>
<dbReference type="RefSeq" id="WP_354152035.1">
    <property type="nucleotide sequence ID" value="NZ_JBEPMN010000009.1"/>
</dbReference>
<reference evidence="5 6" key="1">
    <citation type="submission" date="2024-06" db="EMBL/GenBank/DDBJ databases">
        <title>Genomic Encyclopedia of Type Strains, Phase IV (KMG-IV): sequencing the most valuable type-strain genomes for metagenomic binning, comparative biology and taxonomic classification.</title>
        <authorList>
            <person name="Goeker M."/>
        </authorList>
    </citation>
    <scope>NUCLEOTIDE SEQUENCE [LARGE SCALE GENOMIC DNA]</scope>
    <source>
        <strain evidence="5 6">DSM 19730</strain>
    </source>
</reference>
<gene>
    <name evidence="5" type="ORF">ABID44_002510</name>
</gene>
<evidence type="ECO:0000256" key="2">
    <source>
        <dbReference type="ARBA" id="ARBA00023315"/>
    </source>
</evidence>
<keyword evidence="5" id="KW-0238">DNA-binding</keyword>
<dbReference type="SMART" id="SM00347">
    <property type="entry name" value="HTH_MARR"/>
    <property type="match status" value="1"/>
</dbReference>
<dbReference type="InterPro" id="IPR036388">
    <property type="entry name" value="WH-like_DNA-bd_sf"/>
</dbReference>
<evidence type="ECO:0000256" key="1">
    <source>
        <dbReference type="ARBA" id="ARBA00022679"/>
    </source>
</evidence>
<dbReference type="PROSITE" id="PS50995">
    <property type="entry name" value="HTH_MARR_2"/>
    <property type="match status" value="1"/>
</dbReference>
<feature type="domain" description="N-acetyltransferase" evidence="4">
    <location>
        <begin position="143"/>
        <end position="294"/>
    </location>
</feature>
<dbReference type="Pfam" id="PF00583">
    <property type="entry name" value="Acetyltransf_1"/>
    <property type="match status" value="1"/>
</dbReference>
<protein>
    <submittedName>
        <fullName evidence="5">DNA-binding MarR family transcriptional regulator/GNAT superfamily N-acetyltransferase</fullName>
    </submittedName>
</protein>
<evidence type="ECO:0000259" key="3">
    <source>
        <dbReference type="PROSITE" id="PS50995"/>
    </source>
</evidence>
<dbReference type="Gene3D" id="1.10.10.10">
    <property type="entry name" value="Winged helix-like DNA-binding domain superfamily/Winged helix DNA-binding domain"/>
    <property type="match status" value="1"/>
</dbReference>
<keyword evidence="1" id="KW-0808">Transferase</keyword>